<accession>A0A4C1VSV6</accession>
<dbReference type="EMBL" id="BGZK01000402">
    <property type="protein sequence ID" value="GBP41600.1"/>
    <property type="molecule type" value="Genomic_DNA"/>
</dbReference>
<dbReference type="AlphaFoldDB" id="A0A4C1VSV6"/>
<organism evidence="1 2">
    <name type="scientific">Eumeta variegata</name>
    <name type="common">Bagworm moth</name>
    <name type="synonym">Eumeta japonica</name>
    <dbReference type="NCBI Taxonomy" id="151549"/>
    <lineage>
        <taxon>Eukaryota</taxon>
        <taxon>Metazoa</taxon>
        <taxon>Ecdysozoa</taxon>
        <taxon>Arthropoda</taxon>
        <taxon>Hexapoda</taxon>
        <taxon>Insecta</taxon>
        <taxon>Pterygota</taxon>
        <taxon>Neoptera</taxon>
        <taxon>Endopterygota</taxon>
        <taxon>Lepidoptera</taxon>
        <taxon>Glossata</taxon>
        <taxon>Ditrysia</taxon>
        <taxon>Tineoidea</taxon>
        <taxon>Psychidae</taxon>
        <taxon>Oiketicinae</taxon>
        <taxon>Eumeta</taxon>
    </lineage>
</organism>
<proteinExistence type="predicted"/>
<dbReference type="Proteomes" id="UP000299102">
    <property type="component" value="Unassembled WGS sequence"/>
</dbReference>
<keyword evidence="2" id="KW-1185">Reference proteome</keyword>
<gene>
    <name evidence="1" type="ORF">EVAR_34033_1</name>
</gene>
<protein>
    <submittedName>
        <fullName evidence="1">Uncharacterized protein</fullName>
    </submittedName>
</protein>
<reference evidence="1 2" key="1">
    <citation type="journal article" date="2019" name="Commun. Biol.">
        <title>The bagworm genome reveals a unique fibroin gene that provides high tensile strength.</title>
        <authorList>
            <person name="Kono N."/>
            <person name="Nakamura H."/>
            <person name="Ohtoshi R."/>
            <person name="Tomita M."/>
            <person name="Numata K."/>
            <person name="Arakawa K."/>
        </authorList>
    </citation>
    <scope>NUCLEOTIDE SEQUENCE [LARGE SCALE GENOMIC DNA]</scope>
</reference>
<name>A0A4C1VSV6_EUMVA</name>
<evidence type="ECO:0000313" key="2">
    <source>
        <dbReference type="Proteomes" id="UP000299102"/>
    </source>
</evidence>
<sequence length="285" mass="32434">MPTVLELKGGPASLEGGWDRNRRAKTELKLRSKMGLVFTTGSGSEEFGSKIETDHRIGIKIVIEREGLLDITVLFILQLNADDRHVPQTLSPRFCYHQFSEIPPTVEANLKTYSRQKETRETRHNLTWLTAARAGVDSRFAENESALLHEKFLKTRPCAGIITAHRRPVTSVIERWVASCDVSTQKSFDAKWTFFSWLRVQFSVTCTLPENYLSCKKIQEVVWNSHVTVPAVRISATCPGNEIMTLRYDDDENDEIMTSFAVRCRSGDVPRESREPELNLQTLDC</sequence>
<comment type="caution">
    <text evidence="1">The sequence shown here is derived from an EMBL/GenBank/DDBJ whole genome shotgun (WGS) entry which is preliminary data.</text>
</comment>
<evidence type="ECO:0000313" key="1">
    <source>
        <dbReference type="EMBL" id="GBP41600.1"/>
    </source>
</evidence>